<reference evidence="1 2" key="1">
    <citation type="submission" date="2015-06" db="EMBL/GenBank/DDBJ databases">
        <title>New insights into the roles of widespread benthic archaea in carbon and nitrogen cycling.</title>
        <authorList>
            <person name="Lazar C.S."/>
            <person name="Baker B.J."/>
            <person name="Seitz K.W."/>
            <person name="Hyde A.S."/>
            <person name="Dick G.J."/>
            <person name="Hinrichs K.-U."/>
            <person name="Teske A.P."/>
        </authorList>
    </citation>
    <scope>NUCLEOTIDE SEQUENCE [LARGE SCALE GENOMIC DNA]</scope>
    <source>
        <strain evidence="1">DG-45</strain>
    </source>
</reference>
<protein>
    <submittedName>
        <fullName evidence="1">Uncharacterized protein</fullName>
    </submittedName>
</protein>
<dbReference type="AlphaFoldDB" id="A0A0M0BKW6"/>
<evidence type="ECO:0000313" key="1">
    <source>
        <dbReference type="EMBL" id="KON29208.1"/>
    </source>
</evidence>
<dbReference type="EMBL" id="LFWZ01000073">
    <property type="protein sequence ID" value="KON29208.1"/>
    <property type="molecule type" value="Genomic_DNA"/>
</dbReference>
<evidence type="ECO:0000313" key="2">
    <source>
        <dbReference type="Proteomes" id="UP000037210"/>
    </source>
</evidence>
<accession>A0A0M0BKW6</accession>
<organism evidence="1 2">
    <name type="scientific">miscellaneous Crenarchaeota group-15 archaeon DG-45</name>
    <dbReference type="NCBI Taxonomy" id="1685127"/>
    <lineage>
        <taxon>Archaea</taxon>
        <taxon>Candidatus Bathyarchaeota</taxon>
        <taxon>MCG-15</taxon>
    </lineage>
</organism>
<name>A0A0M0BKW6_9ARCH</name>
<comment type="caution">
    <text evidence="1">The sequence shown here is derived from an EMBL/GenBank/DDBJ whole genome shotgun (WGS) entry which is preliminary data.</text>
</comment>
<proteinExistence type="predicted"/>
<sequence length="201" mass="22896">MMERFSDRINELEAVTREIAIDITTGALVERLSPGQIWERAGERVIIVGDLLKELREYLYIMKPEKVPTIQRQVVAINERLDLFKEALERETLNPPESSRRALEELRQALVDISDFLSLCKEARMMPSPVIGAILSLRRGGTSEVASETMAKMEHLAELIRSTQAAYGDISELTSRMGTRLDAVRSEYESLILSFRKKEEN</sequence>
<dbReference type="Proteomes" id="UP000037210">
    <property type="component" value="Unassembled WGS sequence"/>
</dbReference>
<gene>
    <name evidence="1" type="ORF">AC482_07185</name>
</gene>